<dbReference type="Proteomes" id="UP000614741">
    <property type="component" value="Unassembled WGS sequence"/>
</dbReference>
<accession>A0ABQ4DHP5</accession>
<name>A0ABQ4DHP5_9CELL</name>
<keyword evidence="2" id="KW-1185">Reference proteome</keyword>
<evidence type="ECO:0000313" key="1">
    <source>
        <dbReference type="EMBL" id="GIG38849.1"/>
    </source>
</evidence>
<proteinExistence type="predicted"/>
<protein>
    <submittedName>
        <fullName evidence="1">Uncharacterized protein</fullName>
    </submittedName>
</protein>
<gene>
    <name evidence="1" type="ORF">Cph01nite_06110</name>
</gene>
<evidence type="ECO:0000313" key="2">
    <source>
        <dbReference type="Proteomes" id="UP000614741"/>
    </source>
</evidence>
<organism evidence="1 2">
    <name type="scientific">Cellulomonas phragmiteti</name>
    <dbReference type="NCBI Taxonomy" id="478780"/>
    <lineage>
        <taxon>Bacteria</taxon>
        <taxon>Bacillati</taxon>
        <taxon>Actinomycetota</taxon>
        <taxon>Actinomycetes</taxon>
        <taxon>Micrococcales</taxon>
        <taxon>Cellulomonadaceae</taxon>
        <taxon>Cellulomonas</taxon>
    </lineage>
</organism>
<sequence>MVAVAFLWPAQLGGCTSLAVVPPGVAGPGLAAGDLVVTRCGAPDVGDRVVLRAPGAVWSVGHVVERTAPVWQVRGPDGTDHLAPGEVVDVLPLRIPVTTAAAAPTAAAALTLGLGTTGWLTVRRRRIGAHDDTGACPGVGAVPSAG</sequence>
<dbReference type="EMBL" id="BONP01000002">
    <property type="protein sequence ID" value="GIG38849.1"/>
    <property type="molecule type" value="Genomic_DNA"/>
</dbReference>
<reference evidence="1 2" key="1">
    <citation type="submission" date="2021-01" db="EMBL/GenBank/DDBJ databases">
        <title>Whole genome shotgun sequence of Cellulomonas phragmiteti NBRC 110785.</title>
        <authorList>
            <person name="Komaki H."/>
            <person name="Tamura T."/>
        </authorList>
    </citation>
    <scope>NUCLEOTIDE SEQUENCE [LARGE SCALE GENOMIC DNA]</scope>
    <source>
        <strain evidence="1 2">NBRC 110785</strain>
    </source>
</reference>
<comment type="caution">
    <text evidence="1">The sequence shown here is derived from an EMBL/GenBank/DDBJ whole genome shotgun (WGS) entry which is preliminary data.</text>
</comment>